<reference evidence="1 2" key="1">
    <citation type="submission" date="2019-05" db="EMBL/GenBank/DDBJ databases">
        <title>Another draft genome of Portunus trituberculatus and its Hox gene families provides insights of decapod evolution.</title>
        <authorList>
            <person name="Jeong J.-H."/>
            <person name="Song I."/>
            <person name="Kim S."/>
            <person name="Choi T."/>
            <person name="Kim D."/>
            <person name="Ryu S."/>
            <person name="Kim W."/>
        </authorList>
    </citation>
    <scope>NUCLEOTIDE SEQUENCE [LARGE SCALE GENOMIC DNA]</scope>
    <source>
        <tissue evidence="1">Muscle</tissue>
    </source>
</reference>
<dbReference type="GO" id="GO:0046872">
    <property type="term" value="F:metal ion binding"/>
    <property type="evidence" value="ECO:0007669"/>
    <property type="project" value="UniProtKB-KW"/>
</dbReference>
<organism evidence="1 2">
    <name type="scientific">Portunus trituberculatus</name>
    <name type="common">Swimming crab</name>
    <name type="synonym">Neptunus trituberculatus</name>
    <dbReference type="NCBI Taxonomy" id="210409"/>
    <lineage>
        <taxon>Eukaryota</taxon>
        <taxon>Metazoa</taxon>
        <taxon>Ecdysozoa</taxon>
        <taxon>Arthropoda</taxon>
        <taxon>Crustacea</taxon>
        <taxon>Multicrustacea</taxon>
        <taxon>Malacostraca</taxon>
        <taxon>Eumalacostraca</taxon>
        <taxon>Eucarida</taxon>
        <taxon>Decapoda</taxon>
        <taxon>Pleocyemata</taxon>
        <taxon>Brachyura</taxon>
        <taxon>Eubrachyura</taxon>
        <taxon>Portunoidea</taxon>
        <taxon>Portunidae</taxon>
        <taxon>Portuninae</taxon>
        <taxon>Portunus</taxon>
    </lineage>
</organism>
<accession>A0A5B7FQS3</accession>
<protein>
    <submittedName>
        <fullName evidence="1">Poly(A) RNA polymerase gld-2 A</fullName>
    </submittedName>
</protein>
<dbReference type="EMBL" id="VSRR010007893">
    <property type="protein sequence ID" value="MPC47735.1"/>
    <property type="molecule type" value="Genomic_DNA"/>
</dbReference>
<dbReference type="Gene3D" id="1.10.1410.10">
    <property type="match status" value="1"/>
</dbReference>
<evidence type="ECO:0000313" key="1">
    <source>
        <dbReference type="EMBL" id="MPC47735.1"/>
    </source>
</evidence>
<gene>
    <name evidence="1" type="primary">Gld2_0</name>
    <name evidence="1" type="ORF">E2C01_041491</name>
</gene>
<proteinExistence type="predicted"/>
<evidence type="ECO:0000313" key="2">
    <source>
        <dbReference type="Proteomes" id="UP000324222"/>
    </source>
</evidence>
<dbReference type="SUPFAM" id="SSF81631">
    <property type="entry name" value="PAP/OAS1 substrate-binding domain"/>
    <property type="match status" value="1"/>
</dbReference>
<dbReference type="AlphaFoldDB" id="A0A5B7FQS3"/>
<dbReference type="Proteomes" id="UP000324222">
    <property type="component" value="Unassembled WGS sequence"/>
</dbReference>
<comment type="caution">
    <text evidence="1">The sequence shown here is derived from an EMBL/GenBank/DDBJ whole genome shotgun (WGS) entry which is preliminary data.</text>
</comment>
<dbReference type="OrthoDB" id="2274644at2759"/>
<name>A0A5B7FQS3_PORTR</name>
<sequence length="120" mass="13691">MAGAISKTPVYFVDVARSQKKQSQSSPLQFIEETISVRTGGTVPTAHCRSVPSSKNDSRMWKYLCIEEPFDLTNTARSVYDEEVFKRVRKVFLDSYKLLDEKRDLSAILGDRYPVKSPPR</sequence>
<keyword evidence="2" id="KW-1185">Reference proteome</keyword>